<name>A0AAV6ICT4_9ERIC</name>
<evidence type="ECO:0000256" key="3">
    <source>
        <dbReference type="ARBA" id="ARBA00022833"/>
    </source>
</evidence>
<gene>
    <name evidence="6" type="ORF">RHGRI_031906</name>
</gene>
<accession>A0AAV6ICT4</accession>
<comment type="caution">
    <text evidence="6">The sequence shown here is derived from an EMBL/GenBank/DDBJ whole genome shotgun (WGS) entry which is preliminary data.</text>
</comment>
<evidence type="ECO:0000256" key="1">
    <source>
        <dbReference type="ARBA" id="ARBA00022723"/>
    </source>
</evidence>
<dbReference type="GO" id="GO:0008270">
    <property type="term" value="F:zinc ion binding"/>
    <property type="evidence" value="ECO:0007669"/>
    <property type="project" value="UniProtKB-KW"/>
</dbReference>
<keyword evidence="7" id="KW-1185">Reference proteome</keyword>
<dbReference type="PANTHER" id="PTHR31973:SF187">
    <property type="entry name" value="MUTATOR TRANSPOSASE MUDRA PROTEIN"/>
    <property type="match status" value="1"/>
</dbReference>
<sequence length="359" mass="39934">MGIMENAVVLLCKRGDVSCDVLLERTLSFQSLMTKLFAKWKDLSEGSFSLSYSFAGHPKCLLESDEDLCVLYALTLSSRTECVDVAVKDLVDTSTVSTVVDVCSSSGDVGCDQLVLLDSVGTRVDLLPSFSGTNNSKVLKSAGKRYGELSSNLMECFDNWIKKERSLPITLLFDKIRLKIMEQMSARRSASMKWKGVICPIMEKKFKGLFNVSKTWAISRSSDDLYEVRCDPSVSVNISSRSCSCGEWQINSFPCAHAFCALKRGGKNLNDYVDHYYSVDAFHHTYSKSINPIPIIWKDVSVGSDVNVLLPPLCNKRPPGRPQTERIPSTGVKSRKITCGRCGQVGRHNRARCKEPLQH</sequence>
<evidence type="ECO:0000313" key="6">
    <source>
        <dbReference type="EMBL" id="KAG5525403.1"/>
    </source>
</evidence>
<keyword evidence="2 4" id="KW-0863">Zinc-finger</keyword>
<evidence type="ECO:0000313" key="7">
    <source>
        <dbReference type="Proteomes" id="UP000823749"/>
    </source>
</evidence>
<organism evidence="6 7">
    <name type="scientific">Rhododendron griersonianum</name>
    <dbReference type="NCBI Taxonomy" id="479676"/>
    <lineage>
        <taxon>Eukaryota</taxon>
        <taxon>Viridiplantae</taxon>
        <taxon>Streptophyta</taxon>
        <taxon>Embryophyta</taxon>
        <taxon>Tracheophyta</taxon>
        <taxon>Spermatophyta</taxon>
        <taxon>Magnoliopsida</taxon>
        <taxon>eudicotyledons</taxon>
        <taxon>Gunneridae</taxon>
        <taxon>Pentapetalae</taxon>
        <taxon>asterids</taxon>
        <taxon>Ericales</taxon>
        <taxon>Ericaceae</taxon>
        <taxon>Ericoideae</taxon>
        <taxon>Rhodoreae</taxon>
        <taxon>Rhododendron</taxon>
    </lineage>
</organism>
<proteinExistence type="predicted"/>
<dbReference type="InterPro" id="IPR007527">
    <property type="entry name" value="Znf_SWIM"/>
</dbReference>
<evidence type="ECO:0000256" key="4">
    <source>
        <dbReference type="PROSITE-ProRule" id="PRU00325"/>
    </source>
</evidence>
<keyword evidence="3" id="KW-0862">Zinc</keyword>
<reference evidence="6" key="1">
    <citation type="submission" date="2020-08" db="EMBL/GenBank/DDBJ databases">
        <title>Plant Genome Project.</title>
        <authorList>
            <person name="Zhang R.-G."/>
        </authorList>
    </citation>
    <scope>NUCLEOTIDE SEQUENCE</scope>
    <source>
        <strain evidence="6">WSP0</strain>
        <tissue evidence="6">Leaf</tissue>
    </source>
</reference>
<dbReference type="PROSITE" id="PS50966">
    <property type="entry name" value="ZF_SWIM"/>
    <property type="match status" value="1"/>
</dbReference>
<dbReference type="EMBL" id="JACTNZ010000011">
    <property type="protein sequence ID" value="KAG5525403.1"/>
    <property type="molecule type" value="Genomic_DNA"/>
</dbReference>
<evidence type="ECO:0000259" key="5">
    <source>
        <dbReference type="PROSITE" id="PS50966"/>
    </source>
</evidence>
<dbReference type="InterPro" id="IPR006564">
    <property type="entry name" value="Znf_PMZ"/>
</dbReference>
<feature type="domain" description="SWIM-type" evidence="5">
    <location>
        <begin position="234"/>
        <end position="266"/>
    </location>
</feature>
<evidence type="ECO:0000256" key="2">
    <source>
        <dbReference type="ARBA" id="ARBA00022771"/>
    </source>
</evidence>
<dbReference type="AlphaFoldDB" id="A0AAV6ICT4"/>
<keyword evidence="1" id="KW-0479">Metal-binding</keyword>
<dbReference type="PANTHER" id="PTHR31973">
    <property type="entry name" value="POLYPROTEIN, PUTATIVE-RELATED"/>
    <property type="match status" value="1"/>
</dbReference>
<protein>
    <recommendedName>
        <fullName evidence="5">SWIM-type domain-containing protein</fullName>
    </recommendedName>
</protein>
<dbReference type="Proteomes" id="UP000823749">
    <property type="component" value="Chromosome 11"/>
</dbReference>
<dbReference type="Pfam" id="PF04434">
    <property type="entry name" value="SWIM"/>
    <property type="match status" value="1"/>
</dbReference>
<dbReference type="SMART" id="SM00575">
    <property type="entry name" value="ZnF_PMZ"/>
    <property type="match status" value="1"/>
</dbReference>